<name>A0ABT7WMQ7_9GAMM</name>
<accession>A0ABT7WMQ7</accession>
<proteinExistence type="predicted"/>
<dbReference type="Proteomes" id="UP001168524">
    <property type="component" value="Unassembled WGS sequence"/>
</dbReference>
<keyword evidence="2" id="KW-1185">Reference proteome</keyword>
<protein>
    <submittedName>
        <fullName evidence="1">Uncharacterized protein</fullName>
    </submittedName>
</protein>
<organism evidence="1 2">
    <name type="scientific">Acinetobacter thutiue</name>
    <dbReference type="NCBI Taxonomy" id="2998078"/>
    <lineage>
        <taxon>Bacteria</taxon>
        <taxon>Pseudomonadati</taxon>
        <taxon>Pseudomonadota</taxon>
        <taxon>Gammaproteobacteria</taxon>
        <taxon>Moraxellales</taxon>
        <taxon>Moraxellaceae</taxon>
        <taxon>Acinetobacter</taxon>
    </lineage>
</organism>
<gene>
    <name evidence="1" type="ORF">QTA56_06760</name>
</gene>
<evidence type="ECO:0000313" key="1">
    <source>
        <dbReference type="EMBL" id="MDN0013940.1"/>
    </source>
</evidence>
<dbReference type="EMBL" id="JAUDZE010000002">
    <property type="protein sequence ID" value="MDN0013940.1"/>
    <property type="molecule type" value="Genomic_DNA"/>
</dbReference>
<dbReference type="RefSeq" id="WP_267980192.1">
    <property type="nucleotide sequence ID" value="NZ_JAPQKF010000002.1"/>
</dbReference>
<comment type="caution">
    <text evidence="1">The sequence shown here is derived from an EMBL/GenBank/DDBJ whole genome shotgun (WGS) entry which is preliminary data.</text>
</comment>
<reference evidence="1" key="1">
    <citation type="submission" date="2023-06" db="EMBL/GenBank/DDBJ databases">
        <title>Two novel species of Acinetobacter isolated from motorbike repairing workshop in Vietnam.</title>
        <authorList>
            <person name="Le N.T.T."/>
        </authorList>
    </citation>
    <scope>NUCLEOTIDE SEQUENCE</scope>
    <source>
        <strain evidence="1">VNH17</strain>
    </source>
</reference>
<sequence length="162" mass="18955">MHGVVEYYDNKGFKLDYVLEGNFEDDSYEMFSGNWREAGHNHQFDILLELEEKDLPSLESELEEKGSIIENEEIPSDQTFVEEFDSSNLNSEDGEQSLSHLRAGVNRQRVTRSDARVRTIQRKIELYYGLPQGSVRLVNPDRSIIHPSAKIRTLRERWMFDE</sequence>
<evidence type="ECO:0000313" key="2">
    <source>
        <dbReference type="Proteomes" id="UP001168524"/>
    </source>
</evidence>